<dbReference type="Proteomes" id="UP000176877">
    <property type="component" value="Unassembled WGS sequence"/>
</dbReference>
<gene>
    <name evidence="1" type="ORF">A3D45_00680</name>
</gene>
<organism evidence="1 2">
    <name type="scientific">Candidatus Falkowbacteria bacterium RIFCSPHIGHO2_02_FULL_42_9</name>
    <dbReference type="NCBI Taxonomy" id="1797986"/>
    <lineage>
        <taxon>Bacteria</taxon>
        <taxon>Candidatus Falkowiibacteriota</taxon>
    </lineage>
</organism>
<reference evidence="1 2" key="1">
    <citation type="journal article" date="2016" name="Nat. Commun.">
        <title>Thousands of microbial genomes shed light on interconnected biogeochemical processes in an aquifer system.</title>
        <authorList>
            <person name="Anantharaman K."/>
            <person name="Brown C.T."/>
            <person name="Hug L.A."/>
            <person name="Sharon I."/>
            <person name="Castelle C.J."/>
            <person name="Probst A.J."/>
            <person name="Thomas B.C."/>
            <person name="Singh A."/>
            <person name="Wilkins M.J."/>
            <person name="Karaoz U."/>
            <person name="Brodie E.L."/>
            <person name="Williams K.H."/>
            <person name="Hubbard S.S."/>
            <person name="Banfield J.F."/>
        </authorList>
    </citation>
    <scope>NUCLEOTIDE SEQUENCE [LARGE SCALE GENOMIC DNA]</scope>
</reference>
<accession>A0A1F5S6R7</accession>
<dbReference type="EMBL" id="MFFT01000058">
    <property type="protein sequence ID" value="OGF22252.1"/>
    <property type="molecule type" value="Genomic_DNA"/>
</dbReference>
<sequence>MPNTNNQAQALLDEFKAVNDKAGDYLDGLSKEIVAMDLKYAQQLVKNDISVMQAAKSVLLSQKRK</sequence>
<evidence type="ECO:0000313" key="2">
    <source>
        <dbReference type="Proteomes" id="UP000176877"/>
    </source>
</evidence>
<protein>
    <submittedName>
        <fullName evidence="1">Uncharacterized protein</fullName>
    </submittedName>
</protein>
<evidence type="ECO:0000313" key="1">
    <source>
        <dbReference type="EMBL" id="OGF22252.1"/>
    </source>
</evidence>
<name>A0A1F5S6R7_9BACT</name>
<comment type="caution">
    <text evidence="1">The sequence shown here is derived from an EMBL/GenBank/DDBJ whole genome shotgun (WGS) entry which is preliminary data.</text>
</comment>
<dbReference type="AlphaFoldDB" id="A0A1F5S6R7"/>
<proteinExistence type="predicted"/>